<dbReference type="NCBIfam" id="TIGR02206">
    <property type="entry name" value="intg_mem_TP0381"/>
    <property type="match status" value="1"/>
</dbReference>
<keyword evidence="4" id="KW-1185">Reference proteome</keyword>
<accession>A0ABW0FJ02</accession>
<keyword evidence="2" id="KW-1133">Transmembrane helix</keyword>
<feature type="transmembrane region" description="Helical" evidence="2">
    <location>
        <begin position="217"/>
        <end position="237"/>
    </location>
</feature>
<comment type="caution">
    <text evidence="3">The sequence shown here is derived from an EMBL/GenBank/DDBJ whole genome shotgun (WGS) entry which is preliminary data.</text>
</comment>
<feature type="transmembrane region" description="Helical" evidence="2">
    <location>
        <begin position="96"/>
        <end position="116"/>
    </location>
</feature>
<feature type="transmembrane region" description="Helical" evidence="2">
    <location>
        <begin position="143"/>
        <end position="161"/>
    </location>
</feature>
<reference evidence="4" key="1">
    <citation type="journal article" date="2019" name="Int. J. Syst. Evol. Microbiol.">
        <title>The Global Catalogue of Microorganisms (GCM) 10K type strain sequencing project: providing services to taxonomists for standard genome sequencing and annotation.</title>
        <authorList>
            <consortium name="The Broad Institute Genomics Platform"/>
            <consortium name="The Broad Institute Genome Sequencing Center for Infectious Disease"/>
            <person name="Wu L."/>
            <person name="Ma J."/>
        </authorList>
    </citation>
    <scope>NUCLEOTIDE SEQUENCE [LARGE SCALE GENOMIC DNA]</scope>
    <source>
        <strain evidence="4">CGMCC 1.16455</strain>
    </source>
</reference>
<evidence type="ECO:0000256" key="1">
    <source>
        <dbReference type="SAM" id="MobiDB-lite"/>
    </source>
</evidence>
<dbReference type="EMBL" id="JBHSLN010000087">
    <property type="protein sequence ID" value="MFC5299257.1"/>
    <property type="molecule type" value="Genomic_DNA"/>
</dbReference>
<feature type="transmembrane region" description="Helical" evidence="2">
    <location>
        <begin position="21"/>
        <end position="44"/>
    </location>
</feature>
<gene>
    <name evidence="3" type="ORF">ACFPK8_17205</name>
</gene>
<dbReference type="InterPro" id="IPR011737">
    <property type="entry name" value="CHP02206_TP0381"/>
</dbReference>
<feature type="region of interest" description="Disordered" evidence="1">
    <location>
        <begin position="259"/>
        <end position="293"/>
    </location>
</feature>
<keyword evidence="2" id="KW-0812">Transmembrane</keyword>
<keyword evidence="2" id="KW-0472">Membrane</keyword>
<dbReference type="Pfam" id="PF14808">
    <property type="entry name" value="TMEM164"/>
    <property type="match status" value="1"/>
</dbReference>
<protein>
    <submittedName>
        <fullName evidence="3">TIGR02206 family membrane protein</fullName>
    </submittedName>
</protein>
<name>A0ABW0FJ02_9MICO</name>
<dbReference type="Proteomes" id="UP001595937">
    <property type="component" value="Unassembled WGS sequence"/>
</dbReference>
<dbReference type="GeneID" id="303296909"/>
<proteinExistence type="predicted"/>
<evidence type="ECO:0000313" key="4">
    <source>
        <dbReference type="Proteomes" id="UP001595937"/>
    </source>
</evidence>
<sequence>MPRTDSSQGMLLAGPLGQMPAYGGAHLSVLALIVIAALALVVWARRAHPADVDRSLRAAGWILLANSVLWTVWGFLPWSWNLDESLPLHFSDALRFIVPLALITRAPWAIVVTYFWGLTLNMQSVLTPDVNYFVWIPLEFTEYWIAHASGVLAPVVLIWGLGFRPTWRGYGVAYAVTVAWAGIAFAGNALAGANYGYLNRAPAGPSILDVMGPWPQYLLVEAVAIAVVWALMTWPWAALDARRGTPAIAPGALLRRRLQDESGPGPRVMDEPRGSQTGPRATDRRTVSRTGRW</sequence>
<dbReference type="RefSeq" id="WP_343923398.1">
    <property type="nucleotide sequence ID" value="NZ_BAAAIR010000033.1"/>
</dbReference>
<feature type="transmembrane region" description="Helical" evidence="2">
    <location>
        <begin position="173"/>
        <end position="197"/>
    </location>
</feature>
<evidence type="ECO:0000256" key="2">
    <source>
        <dbReference type="SAM" id="Phobius"/>
    </source>
</evidence>
<evidence type="ECO:0000313" key="3">
    <source>
        <dbReference type="EMBL" id="MFC5299257.1"/>
    </source>
</evidence>
<feature type="transmembrane region" description="Helical" evidence="2">
    <location>
        <begin position="56"/>
        <end position="76"/>
    </location>
</feature>
<organism evidence="3 4">
    <name type="scientific">Brachybacterium tyrofermentans</name>
    <dbReference type="NCBI Taxonomy" id="47848"/>
    <lineage>
        <taxon>Bacteria</taxon>
        <taxon>Bacillati</taxon>
        <taxon>Actinomycetota</taxon>
        <taxon>Actinomycetes</taxon>
        <taxon>Micrococcales</taxon>
        <taxon>Dermabacteraceae</taxon>
        <taxon>Brachybacterium</taxon>
    </lineage>
</organism>